<name>A0AAV2PKH2_MEGNR</name>
<dbReference type="Gene3D" id="2.160.20.10">
    <property type="entry name" value="Single-stranded right-handed beta-helix, Pectin lyase-like"/>
    <property type="match status" value="1"/>
</dbReference>
<dbReference type="PANTHER" id="PTHR36453">
    <property type="entry name" value="SECRETED PROTEIN-RELATED"/>
    <property type="match status" value="1"/>
</dbReference>
<dbReference type="InterPro" id="IPR012334">
    <property type="entry name" value="Pectin_lyas_fold"/>
</dbReference>
<reference evidence="1 2" key="1">
    <citation type="submission" date="2024-05" db="EMBL/GenBank/DDBJ databases">
        <authorList>
            <person name="Wallberg A."/>
        </authorList>
    </citation>
    <scope>NUCLEOTIDE SEQUENCE [LARGE SCALE GENOMIC DNA]</scope>
</reference>
<evidence type="ECO:0008006" key="3">
    <source>
        <dbReference type="Google" id="ProtNLM"/>
    </source>
</evidence>
<dbReference type="PANTHER" id="PTHR36453:SF1">
    <property type="entry name" value="RIGHT HANDED BETA HELIX DOMAIN-CONTAINING PROTEIN"/>
    <property type="match status" value="1"/>
</dbReference>
<dbReference type="InterPro" id="IPR011050">
    <property type="entry name" value="Pectin_lyase_fold/virulence"/>
</dbReference>
<dbReference type="AlphaFoldDB" id="A0AAV2PKH2"/>
<feature type="non-terminal residue" evidence="1">
    <location>
        <position position="1"/>
    </location>
</feature>
<evidence type="ECO:0000313" key="1">
    <source>
        <dbReference type="EMBL" id="CAL4058691.1"/>
    </source>
</evidence>
<proteinExistence type="predicted"/>
<gene>
    <name evidence="1" type="ORF">MNOR_LOCUS135</name>
</gene>
<dbReference type="EMBL" id="CAXKWB010000025">
    <property type="protein sequence ID" value="CAL4058691.1"/>
    <property type="molecule type" value="Genomic_DNA"/>
</dbReference>
<sequence>GLAADYMIVSATQYIVDGKLGDDSNSGKRTGDAFRTIQRCVEELKVSKPGDECRLRSGRYHEEVHISGLKGTSDKPFIIGGYGDERPIWDGTVLIQPKSWSFDKTTGICSASIKDDIFALLLDDELLTPARWPNALWSDKTLFNNKYWGHCDEKSSYGNIIDDGFADLAKSGIDANGSMAILNIGSWITYVRPVLSHKPGSPKFTYDHDMGTVPWNKKHNQYYLEASLSLLDAPEEWFYDNITNILYYIPRSGICPDPKSTALRGRTIDYGLTIKDTNGLKISNMTFLAANINAYSTSRSKKKGTKYTRINEIHLDSLMFKFPSSSHRMLGSTDQPKYTRLISRTRHNKNIVRGHVSVVNCTFEGSEGPALVHDGIGNYIHNNFFEYNIFTGQTYGWEVAVGGVILGNGEDETISQNYLSYNGGSEGIKTGLTPTVKFNHIVGHCAGSNQNDGGAIQITIPGQNGANISHNWVRDSPKHSIRFDTPHPLNGRKVGTNGYVGYNVVWDTKGMSIKGDNHTVANNLVIDRNNKGKCSLCVFYKLWKYIDIFNNYTTTINNGATQADGGKDAARLPNNHPLPGAVVDNNYSDKDVLKQVVDPDNWDFRPVAGGEFTAGASLIGPYLPGSKVKTYWIPGRKLFKTSTPVPVSDGTTSFTRDVVMFLGGYMADKHHFYFGMDKTRVEKATKSDTEYQYTLHDDEENVLSLPTLKKGSQYFWRVDAQRQGTNYKGDVWNFNT</sequence>
<accession>A0AAV2PKH2</accession>
<keyword evidence="2" id="KW-1185">Reference proteome</keyword>
<comment type="caution">
    <text evidence="1">The sequence shown here is derived from an EMBL/GenBank/DDBJ whole genome shotgun (WGS) entry which is preliminary data.</text>
</comment>
<evidence type="ECO:0000313" key="2">
    <source>
        <dbReference type="Proteomes" id="UP001497623"/>
    </source>
</evidence>
<dbReference type="Proteomes" id="UP001497623">
    <property type="component" value="Unassembled WGS sequence"/>
</dbReference>
<protein>
    <recommendedName>
        <fullName evidence="3">Right handed beta helix domain-containing protein</fullName>
    </recommendedName>
</protein>
<organism evidence="1 2">
    <name type="scientific">Meganyctiphanes norvegica</name>
    <name type="common">Northern krill</name>
    <name type="synonym">Thysanopoda norvegica</name>
    <dbReference type="NCBI Taxonomy" id="48144"/>
    <lineage>
        <taxon>Eukaryota</taxon>
        <taxon>Metazoa</taxon>
        <taxon>Ecdysozoa</taxon>
        <taxon>Arthropoda</taxon>
        <taxon>Crustacea</taxon>
        <taxon>Multicrustacea</taxon>
        <taxon>Malacostraca</taxon>
        <taxon>Eumalacostraca</taxon>
        <taxon>Eucarida</taxon>
        <taxon>Euphausiacea</taxon>
        <taxon>Euphausiidae</taxon>
        <taxon>Meganyctiphanes</taxon>
    </lineage>
</organism>
<dbReference type="SUPFAM" id="SSF51126">
    <property type="entry name" value="Pectin lyase-like"/>
    <property type="match status" value="1"/>
</dbReference>